<evidence type="ECO:0000256" key="2">
    <source>
        <dbReference type="ARBA" id="ARBA00022475"/>
    </source>
</evidence>
<feature type="domain" description="Glycosyltransferase RgtA/B/C/D-like" evidence="10">
    <location>
        <begin position="66"/>
        <end position="224"/>
    </location>
</feature>
<organism evidence="12 13">
    <name type="scientific">Saccharibacillus alkalitolerans</name>
    <dbReference type="NCBI Taxonomy" id="2705290"/>
    <lineage>
        <taxon>Bacteria</taxon>
        <taxon>Bacillati</taxon>
        <taxon>Bacillota</taxon>
        <taxon>Bacilli</taxon>
        <taxon>Bacillales</taxon>
        <taxon>Paenibacillaceae</taxon>
        <taxon>Saccharibacillus</taxon>
    </lineage>
</organism>
<dbReference type="Pfam" id="PF13231">
    <property type="entry name" value="PMT_2"/>
    <property type="match status" value="1"/>
</dbReference>
<dbReference type="InterPro" id="IPR038731">
    <property type="entry name" value="RgtA/B/C-like"/>
</dbReference>
<keyword evidence="4" id="KW-0808">Transferase</keyword>
<dbReference type="InterPro" id="IPR050297">
    <property type="entry name" value="LipidA_mod_glycosyltrf_83"/>
</dbReference>
<dbReference type="Proteomes" id="UP000800303">
    <property type="component" value="Unassembled WGS sequence"/>
</dbReference>
<keyword evidence="7 9" id="KW-0472">Membrane</keyword>
<feature type="compositionally biased region" description="Basic and acidic residues" evidence="8">
    <location>
        <begin position="635"/>
        <end position="645"/>
    </location>
</feature>
<feature type="transmembrane region" description="Helical" evidence="9">
    <location>
        <begin position="451"/>
        <end position="471"/>
    </location>
</feature>
<feature type="transmembrane region" description="Helical" evidence="9">
    <location>
        <begin position="483"/>
        <end position="501"/>
    </location>
</feature>
<evidence type="ECO:0000313" key="13">
    <source>
        <dbReference type="Proteomes" id="UP000800303"/>
    </source>
</evidence>
<feature type="transmembrane region" description="Helical" evidence="9">
    <location>
        <begin position="400"/>
        <end position="420"/>
    </location>
</feature>
<protein>
    <submittedName>
        <fullName evidence="12">Glycosyltransferase family 39 protein</fullName>
    </submittedName>
</protein>
<keyword evidence="3" id="KW-0328">Glycosyltransferase</keyword>
<feature type="transmembrane region" description="Helical" evidence="9">
    <location>
        <begin position="210"/>
        <end position="228"/>
    </location>
</feature>
<feature type="region of interest" description="Disordered" evidence="8">
    <location>
        <begin position="295"/>
        <end position="334"/>
    </location>
</feature>
<feature type="transmembrane region" description="Helical" evidence="9">
    <location>
        <begin position="427"/>
        <end position="445"/>
    </location>
</feature>
<dbReference type="RefSeq" id="WP_166279046.1">
    <property type="nucleotide sequence ID" value="NZ_JAAFGS010000011.1"/>
</dbReference>
<accession>A0ABX0FDL2</accession>
<comment type="caution">
    <text evidence="12">The sequence shown here is derived from an EMBL/GenBank/DDBJ whole genome shotgun (WGS) entry which is preliminary data.</text>
</comment>
<dbReference type="PANTHER" id="PTHR33908:SF3">
    <property type="entry name" value="UNDECAPRENYL PHOSPHATE-ALPHA-4-AMINO-4-DEOXY-L-ARABINOSE ARABINOSYL TRANSFERASE"/>
    <property type="match status" value="1"/>
</dbReference>
<evidence type="ECO:0000256" key="5">
    <source>
        <dbReference type="ARBA" id="ARBA00022692"/>
    </source>
</evidence>
<dbReference type="EMBL" id="JAAFGS010000011">
    <property type="protein sequence ID" value="NGZ77849.1"/>
    <property type="molecule type" value="Genomic_DNA"/>
</dbReference>
<evidence type="ECO:0000256" key="3">
    <source>
        <dbReference type="ARBA" id="ARBA00022676"/>
    </source>
</evidence>
<evidence type="ECO:0000256" key="4">
    <source>
        <dbReference type="ARBA" id="ARBA00022679"/>
    </source>
</evidence>
<feature type="compositionally biased region" description="Basic and acidic residues" evidence="8">
    <location>
        <begin position="295"/>
        <end position="317"/>
    </location>
</feature>
<gene>
    <name evidence="12" type="ORF">GYN08_21375</name>
</gene>
<feature type="transmembrane region" description="Helical" evidence="9">
    <location>
        <begin position="348"/>
        <end position="368"/>
    </location>
</feature>
<evidence type="ECO:0000256" key="9">
    <source>
        <dbReference type="SAM" id="Phobius"/>
    </source>
</evidence>
<proteinExistence type="predicted"/>
<reference evidence="12 13" key="1">
    <citation type="submission" date="2020-01" db="EMBL/GenBank/DDBJ databases">
        <title>Polyphasic characterisation and genomic insights into a novel alkali tolerant bacterium VR-M41.</title>
        <authorList>
            <person name="Vemuluri V.R."/>
        </authorList>
    </citation>
    <scope>NUCLEOTIDE SEQUENCE [LARGE SCALE GENOMIC DNA]</scope>
    <source>
        <strain evidence="12 13">VR-M41</strain>
    </source>
</reference>
<evidence type="ECO:0000256" key="6">
    <source>
        <dbReference type="ARBA" id="ARBA00022989"/>
    </source>
</evidence>
<comment type="subcellular location">
    <subcellularLocation>
        <location evidence="1">Cell membrane</location>
        <topology evidence="1">Multi-pass membrane protein</topology>
    </subcellularLocation>
</comment>
<feature type="domain" description="Putative mannosyltransferase YkcA/B-like C-terminal" evidence="11">
    <location>
        <begin position="537"/>
        <end position="621"/>
    </location>
</feature>
<feature type="transmembrane region" description="Helical" evidence="9">
    <location>
        <begin position="139"/>
        <end position="155"/>
    </location>
</feature>
<dbReference type="InterPro" id="IPR056785">
    <property type="entry name" value="YkcA/B-like_C"/>
</dbReference>
<keyword evidence="2" id="KW-1003">Cell membrane</keyword>
<evidence type="ECO:0000259" key="10">
    <source>
        <dbReference type="Pfam" id="PF13231"/>
    </source>
</evidence>
<feature type="transmembrane region" description="Helical" evidence="9">
    <location>
        <begin position="115"/>
        <end position="133"/>
    </location>
</feature>
<feature type="transmembrane region" description="Helical" evidence="9">
    <location>
        <begin position="184"/>
        <end position="203"/>
    </location>
</feature>
<keyword evidence="5 9" id="KW-0812">Transmembrane</keyword>
<dbReference type="Pfam" id="PF24878">
    <property type="entry name" value="YkcB_C"/>
    <property type="match status" value="1"/>
</dbReference>
<keyword evidence="6 9" id="KW-1133">Transmembrane helix</keyword>
<evidence type="ECO:0000313" key="12">
    <source>
        <dbReference type="EMBL" id="NGZ77849.1"/>
    </source>
</evidence>
<feature type="region of interest" description="Disordered" evidence="8">
    <location>
        <begin position="635"/>
        <end position="654"/>
    </location>
</feature>
<evidence type="ECO:0000256" key="7">
    <source>
        <dbReference type="ARBA" id="ARBA00023136"/>
    </source>
</evidence>
<evidence type="ECO:0000256" key="8">
    <source>
        <dbReference type="SAM" id="MobiDB-lite"/>
    </source>
</evidence>
<keyword evidence="13" id="KW-1185">Reference proteome</keyword>
<dbReference type="PANTHER" id="PTHR33908">
    <property type="entry name" value="MANNOSYLTRANSFERASE YKCB-RELATED"/>
    <property type="match status" value="1"/>
</dbReference>
<evidence type="ECO:0000259" key="11">
    <source>
        <dbReference type="Pfam" id="PF24878"/>
    </source>
</evidence>
<evidence type="ECO:0000256" key="1">
    <source>
        <dbReference type="ARBA" id="ARBA00004651"/>
    </source>
</evidence>
<feature type="transmembrane region" description="Helical" evidence="9">
    <location>
        <begin position="89"/>
        <end position="108"/>
    </location>
</feature>
<feature type="transmembrane region" description="Helical" evidence="9">
    <location>
        <begin position="377"/>
        <end position="394"/>
    </location>
</feature>
<sequence>MDLRRLKNIDPVPAALALAALFLSLYNIEKSGYLNAYYTAAVTSMTQSLHNFFYNSFDPGGFISIDKPPVAFWLQAISVKLLGLHSWSLALPSALAFAGSVILLYLTVRPSFGRTAARLAALILTFTPIAAAVSRTNNVDSVLVFFLMLAVHVLTRAVRTDSLGQLCLAFALVGVGFNTKMMQAYLVLPALYLFVLAARRLPWQRTLKRLAAATAVLALVSLSWAAAVDTTPEARRPYVGSSLHNSVLELALGYNGIGRLTGNLSGSVSLSPEAAKIAGQEASLIPALPGGLDGRLKSEEKSSDAFSADDKASERPARGFAPASSAGTMSSVGEDGPPGPLRLLDAKLAGQITWLLPFALLGAVMLWFRRPERRPEILLWTVWLLPMIVVFSMAGYFHRYYLIMLAPGIAALSGAALAELMRSPRLAWLLPGWAVAFGTAAYIAFDDELPRIALTVAALGVLALLPALAPLRRRLKGRFALKAAFACGLAALMAAPIYWSLTPALYGVSARQPYASPHLAEGGGSWSRDGEPLNGALVDYLLRHQGNAKYIAAMPSSNSGADALIIQTGKPVLAWGGFKGVDPALDIQGLRDKVRKDEVRYALLSETHVSNNPLARWIQENAAPVPESAWNAMRGSDRPAGRMTDENASPSSSITGAIGRVADALGLEHSYQLYDMKKEE</sequence>
<name>A0ABX0FDL2_9BACL</name>